<sequence length="217" mass="24579">MGSKSSSSYEPSAPALPPGTRPPDPRSHHHHENQPLIQGQGHTYGPPPSMPYGQISSYQHYITAPPPPPPPPPAFGIPVWHEHQHHETRPEWSTGLCHCTADIPICCLGCLCPCILIGKIAEEMDDGMTSRLTAALIWYILQQFTSCGCIYSCGYRRKLREKYHLPAWPLPDCLVHWLCWHCAFCQEYRELRIRRIRGEAWVSRSAMAPPTQQSMTY</sequence>
<feature type="compositionally biased region" description="Low complexity" evidence="1">
    <location>
        <begin position="1"/>
        <end position="13"/>
    </location>
</feature>
<name>A0A0D6R6N8_ARACU</name>
<reference evidence="2" key="1">
    <citation type="submission" date="2015-03" db="EMBL/GenBank/DDBJ databases">
        <title>A transcriptome of Araucaria cunninghamii, an australian fine timber species.</title>
        <authorList>
            <person name="Jing Yi C.J.Y."/>
            <person name="Yin San L.Y.S."/>
            <person name="Abdul Karim S.S."/>
            <person name="Wan Azmi N.N."/>
            <person name="Hercus R.R."/>
            <person name="Croft L.L."/>
        </authorList>
    </citation>
    <scope>NUCLEOTIDE SEQUENCE</scope>
    <source>
        <strain evidence="2">MI0301</strain>
        <tissue evidence="2">Leaf</tissue>
    </source>
</reference>
<dbReference type="InterPro" id="IPR006461">
    <property type="entry name" value="PLAC_motif_containing"/>
</dbReference>
<evidence type="ECO:0000313" key="2">
    <source>
        <dbReference type="EMBL" id="JAG97555.1"/>
    </source>
</evidence>
<dbReference type="Pfam" id="PF04749">
    <property type="entry name" value="PLAC8"/>
    <property type="match status" value="1"/>
</dbReference>
<feature type="region of interest" description="Disordered" evidence="1">
    <location>
        <begin position="1"/>
        <end position="49"/>
    </location>
</feature>
<dbReference type="PANTHER" id="PTHR15907">
    <property type="entry name" value="DUF614 FAMILY PROTEIN-RELATED"/>
    <property type="match status" value="1"/>
</dbReference>
<dbReference type="AlphaFoldDB" id="A0A0D6R6N8"/>
<protein>
    <submittedName>
        <fullName evidence="2">Uncharacterized protein</fullName>
    </submittedName>
</protein>
<dbReference type="NCBIfam" id="TIGR01571">
    <property type="entry name" value="A_thal_Cys_rich"/>
    <property type="match status" value="1"/>
</dbReference>
<organism evidence="2">
    <name type="scientific">Araucaria cunninghamii</name>
    <name type="common">Hoop pine</name>
    <name type="synonym">Moreton Bay pine</name>
    <dbReference type="NCBI Taxonomy" id="56994"/>
    <lineage>
        <taxon>Eukaryota</taxon>
        <taxon>Viridiplantae</taxon>
        <taxon>Streptophyta</taxon>
        <taxon>Embryophyta</taxon>
        <taxon>Tracheophyta</taxon>
        <taxon>Spermatophyta</taxon>
        <taxon>Pinopsida</taxon>
        <taxon>Pinidae</taxon>
        <taxon>Conifers II</taxon>
        <taxon>Araucariales</taxon>
        <taxon>Araucariaceae</taxon>
        <taxon>Araucaria</taxon>
    </lineage>
</organism>
<accession>A0A0D6R6N8</accession>
<proteinExistence type="predicted"/>
<dbReference type="EMBL" id="GCKF01032540">
    <property type="protein sequence ID" value="JAG97555.1"/>
    <property type="molecule type" value="Transcribed_RNA"/>
</dbReference>
<evidence type="ECO:0000256" key="1">
    <source>
        <dbReference type="SAM" id="MobiDB-lite"/>
    </source>
</evidence>